<evidence type="ECO:0000259" key="12">
    <source>
        <dbReference type="Pfam" id="PF02770"/>
    </source>
</evidence>
<evidence type="ECO:0000256" key="8">
    <source>
        <dbReference type="ARBA" id="ARBA00040394"/>
    </source>
</evidence>
<dbReference type="GO" id="GO:0003995">
    <property type="term" value="F:acyl-CoA dehydrogenase activity"/>
    <property type="evidence" value="ECO:0007669"/>
    <property type="project" value="TreeGrafter"/>
</dbReference>
<organism evidence="14 15">
    <name type="scientific">Actinospica acidithermotolerans</name>
    <dbReference type="NCBI Taxonomy" id="2828514"/>
    <lineage>
        <taxon>Bacteria</taxon>
        <taxon>Bacillati</taxon>
        <taxon>Actinomycetota</taxon>
        <taxon>Actinomycetes</taxon>
        <taxon>Catenulisporales</taxon>
        <taxon>Actinospicaceae</taxon>
        <taxon>Actinospica</taxon>
    </lineage>
</organism>
<dbReference type="Proteomes" id="UP000676325">
    <property type="component" value="Unassembled WGS sequence"/>
</dbReference>
<dbReference type="InterPro" id="IPR050741">
    <property type="entry name" value="Acyl-CoA_dehydrogenase"/>
</dbReference>
<dbReference type="InterPro" id="IPR036250">
    <property type="entry name" value="AcylCo_DH-like_C"/>
</dbReference>
<dbReference type="AlphaFoldDB" id="A0A941EAI5"/>
<proteinExistence type="inferred from homology"/>
<evidence type="ECO:0000256" key="2">
    <source>
        <dbReference type="ARBA" id="ARBA00005102"/>
    </source>
</evidence>
<evidence type="ECO:0000256" key="7">
    <source>
        <dbReference type="ARBA" id="ARBA00037085"/>
    </source>
</evidence>
<dbReference type="InterPro" id="IPR037069">
    <property type="entry name" value="AcylCoA_DH/ox_N_sf"/>
</dbReference>
<dbReference type="InterPro" id="IPR006091">
    <property type="entry name" value="Acyl-CoA_Oxase/DH_mid-dom"/>
</dbReference>
<dbReference type="PANTHER" id="PTHR48083">
    <property type="entry name" value="MEDIUM-CHAIN SPECIFIC ACYL-COA DEHYDROGENASE, MITOCHONDRIAL-RELATED"/>
    <property type="match status" value="1"/>
</dbReference>
<keyword evidence="4 10" id="KW-0285">Flavoprotein</keyword>
<dbReference type="InterPro" id="IPR046373">
    <property type="entry name" value="Acyl-CoA_Oxase/DH_mid-dom_sf"/>
</dbReference>
<feature type="domain" description="Acyl-CoA dehydrogenase/oxidase N-terminal" evidence="13">
    <location>
        <begin position="12"/>
        <end position="116"/>
    </location>
</feature>
<evidence type="ECO:0000256" key="9">
    <source>
        <dbReference type="ARBA" id="ARBA00042660"/>
    </source>
</evidence>
<dbReference type="Pfam" id="PF00441">
    <property type="entry name" value="Acyl-CoA_dh_1"/>
    <property type="match status" value="1"/>
</dbReference>
<dbReference type="InterPro" id="IPR009075">
    <property type="entry name" value="AcylCo_DH/oxidase_C"/>
</dbReference>
<evidence type="ECO:0000313" key="14">
    <source>
        <dbReference type="EMBL" id="MBR7826923.1"/>
    </source>
</evidence>
<dbReference type="CDD" id="cd00567">
    <property type="entry name" value="ACAD"/>
    <property type="match status" value="1"/>
</dbReference>
<evidence type="ECO:0000313" key="15">
    <source>
        <dbReference type="Proteomes" id="UP000676325"/>
    </source>
</evidence>
<gene>
    <name evidence="14" type="ORF">KDK95_11465</name>
</gene>
<dbReference type="InterPro" id="IPR009100">
    <property type="entry name" value="AcylCoA_DH/oxidase_NM_dom_sf"/>
</dbReference>
<dbReference type="Pfam" id="PF02770">
    <property type="entry name" value="Acyl-CoA_dh_M"/>
    <property type="match status" value="1"/>
</dbReference>
<feature type="domain" description="Acyl-CoA dehydrogenase/oxidase C-terminal" evidence="11">
    <location>
        <begin position="229"/>
        <end position="374"/>
    </location>
</feature>
<dbReference type="Gene3D" id="1.10.540.10">
    <property type="entry name" value="Acyl-CoA dehydrogenase/oxidase, N-terminal domain"/>
    <property type="match status" value="1"/>
</dbReference>
<dbReference type="InterPro" id="IPR013786">
    <property type="entry name" value="AcylCoA_DH/ox_N"/>
</dbReference>
<dbReference type="RefSeq" id="WP_212518070.1">
    <property type="nucleotide sequence ID" value="NZ_JAGSOH010000025.1"/>
</dbReference>
<evidence type="ECO:0000256" key="4">
    <source>
        <dbReference type="ARBA" id="ARBA00022630"/>
    </source>
</evidence>
<dbReference type="SUPFAM" id="SSF47203">
    <property type="entry name" value="Acyl-CoA dehydrogenase C-terminal domain-like"/>
    <property type="match status" value="1"/>
</dbReference>
<protein>
    <recommendedName>
        <fullName evidence="8">Acyl-[acyl-carrier-protein] dehydrogenase MbtN</fullName>
    </recommendedName>
    <alternativeName>
        <fullName evidence="9">Mycobactin synthase protein N</fullName>
    </alternativeName>
</protein>
<keyword evidence="15" id="KW-1185">Reference proteome</keyword>
<comment type="cofactor">
    <cofactor evidence="1 10">
        <name>FAD</name>
        <dbReference type="ChEBI" id="CHEBI:57692"/>
    </cofactor>
</comment>
<evidence type="ECO:0000256" key="5">
    <source>
        <dbReference type="ARBA" id="ARBA00022827"/>
    </source>
</evidence>
<dbReference type="Gene3D" id="2.40.110.10">
    <property type="entry name" value="Butyryl-CoA Dehydrogenase, subunit A, domain 2"/>
    <property type="match status" value="1"/>
</dbReference>
<evidence type="ECO:0000256" key="10">
    <source>
        <dbReference type="RuleBase" id="RU362125"/>
    </source>
</evidence>
<comment type="function">
    <text evidence="7">Catalyzes the dehydrogenation at the alpha-beta position of ACP-bound acyl chains. This results in the introduction of a double bond in the lipidic chain, which is further transferred to the epsilon-amino group of lysine residue in the mycobactin core by MbtK.</text>
</comment>
<evidence type="ECO:0000259" key="13">
    <source>
        <dbReference type="Pfam" id="PF02771"/>
    </source>
</evidence>
<name>A0A941EAI5_9ACTN</name>
<dbReference type="Gene3D" id="1.20.140.10">
    <property type="entry name" value="Butyryl-CoA Dehydrogenase, subunit A, domain 3"/>
    <property type="match status" value="1"/>
</dbReference>
<comment type="caution">
    <text evidence="14">The sequence shown here is derived from an EMBL/GenBank/DDBJ whole genome shotgun (WGS) entry which is preliminary data.</text>
</comment>
<dbReference type="GO" id="GO:0033539">
    <property type="term" value="P:fatty acid beta-oxidation using acyl-CoA dehydrogenase"/>
    <property type="evidence" value="ECO:0007669"/>
    <property type="project" value="TreeGrafter"/>
</dbReference>
<dbReference type="PANTHER" id="PTHR48083:SF20">
    <property type="entry name" value="LONG-CHAIN SPECIFIC ACYL-COA DEHYDROGENASE, MITOCHONDRIAL"/>
    <property type="match status" value="1"/>
</dbReference>
<reference evidence="14" key="1">
    <citation type="submission" date="2021-04" db="EMBL/GenBank/DDBJ databases">
        <title>Genome based classification of Actinospica acidithermotolerans sp. nov., an actinobacterium isolated from an Indonesian hot spring.</title>
        <authorList>
            <person name="Kusuma A.B."/>
            <person name="Putra K.E."/>
            <person name="Nafisah S."/>
            <person name="Loh J."/>
            <person name="Nouioui I."/>
            <person name="Goodfellow M."/>
        </authorList>
    </citation>
    <scope>NUCLEOTIDE SEQUENCE</scope>
    <source>
        <strain evidence="14">MGRD01-02</strain>
    </source>
</reference>
<keyword evidence="5 10" id="KW-0274">FAD</keyword>
<keyword evidence="6 10" id="KW-0560">Oxidoreductase</keyword>
<comment type="similarity">
    <text evidence="3 10">Belongs to the acyl-CoA dehydrogenase family.</text>
</comment>
<evidence type="ECO:0000256" key="1">
    <source>
        <dbReference type="ARBA" id="ARBA00001974"/>
    </source>
</evidence>
<comment type="pathway">
    <text evidence="2">Siderophore biosynthesis; mycobactin biosynthesis.</text>
</comment>
<feature type="domain" description="Acyl-CoA oxidase/dehydrogenase middle" evidence="12">
    <location>
        <begin position="121"/>
        <end position="214"/>
    </location>
</feature>
<accession>A0A941EAI5</accession>
<dbReference type="SUPFAM" id="SSF56645">
    <property type="entry name" value="Acyl-CoA dehydrogenase NM domain-like"/>
    <property type="match status" value="1"/>
</dbReference>
<dbReference type="Pfam" id="PF02771">
    <property type="entry name" value="Acyl-CoA_dh_N"/>
    <property type="match status" value="1"/>
</dbReference>
<dbReference type="GO" id="GO:0050660">
    <property type="term" value="F:flavin adenine dinucleotide binding"/>
    <property type="evidence" value="ECO:0007669"/>
    <property type="project" value="InterPro"/>
</dbReference>
<sequence>MTDLTPPDATLAAYRDQVREAMKAFDAEDFAAWEADRHIPRSALTLLAGRGLFRARWADGAYLGIGRMTTLIEELFRYDSGLAIAAMGQSEIFIGALARHGSSGAHAALLEDALAGRAVGCFAATEPQGGAQLAGIRTRATAEDDGWHLRGTKRYISNIGRATHAVLLARTDKAENAADLSLFIVPLNTAGVTVDGFFDAAGVQSCDVGQLSVDAHLPADALLGSPGLGLLYASHLLQFERLAICALLLAGGESALELAAGHARGRHTDGGRVIDKQVIRHHLATARADLWNLQSRFAEILAFARREQALPPHQISALKLSAGKRVLEIIDLSMQIFGARGNTTAYPLEKLWRDCRIARVGGGTDEVLSDMVASFVDRPDRRVEQYLAEARDLDVPLPSVARGHRATALVR</sequence>
<dbReference type="GO" id="GO:0005737">
    <property type="term" value="C:cytoplasm"/>
    <property type="evidence" value="ECO:0007669"/>
    <property type="project" value="TreeGrafter"/>
</dbReference>
<evidence type="ECO:0000256" key="6">
    <source>
        <dbReference type="ARBA" id="ARBA00023002"/>
    </source>
</evidence>
<dbReference type="EMBL" id="JAGSOH010000025">
    <property type="protein sequence ID" value="MBR7826923.1"/>
    <property type="molecule type" value="Genomic_DNA"/>
</dbReference>
<evidence type="ECO:0000256" key="3">
    <source>
        <dbReference type="ARBA" id="ARBA00009347"/>
    </source>
</evidence>
<evidence type="ECO:0000259" key="11">
    <source>
        <dbReference type="Pfam" id="PF00441"/>
    </source>
</evidence>